<evidence type="ECO:0000259" key="4">
    <source>
        <dbReference type="Pfam" id="PF00125"/>
    </source>
</evidence>
<dbReference type="InterPro" id="IPR009072">
    <property type="entry name" value="Histone-fold"/>
</dbReference>
<keyword evidence="6" id="KW-1185">Reference proteome</keyword>
<dbReference type="InterPro" id="IPR007125">
    <property type="entry name" value="H2A/H2B/H3"/>
</dbReference>
<dbReference type="GO" id="GO:0030527">
    <property type="term" value="F:structural constituent of chromatin"/>
    <property type="evidence" value="ECO:0007669"/>
    <property type="project" value="InterPro"/>
</dbReference>
<comment type="function">
    <text evidence="1">Core component of nucleosome. Nucleosomes wrap and compact DNA into chromatin, limiting DNA accessibility to the cellular machineries which require DNA as a template. Histones thereby play a central role in transcription regulation, DNA repair, DNA replication and chromosomal stability. DNA accessibility is regulated via a complex set of post-translational modifications of histones, also called histone code, and nucleosome remodeling.</text>
</comment>
<evidence type="ECO:0000313" key="5">
    <source>
        <dbReference type="EMBL" id="GAA0138768.1"/>
    </source>
</evidence>
<dbReference type="PANTHER" id="PTHR23428">
    <property type="entry name" value="HISTONE H2B"/>
    <property type="match status" value="1"/>
</dbReference>
<evidence type="ECO:0000256" key="2">
    <source>
        <dbReference type="ARBA" id="ARBA00006846"/>
    </source>
</evidence>
<feature type="compositionally biased region" description="Basic and acidic residues" evidence="3">
    <location>
        <begin position="104"/>
        <end position="114"/>
    </location>
</feature>
<dbReference type="InterPro" id="IPR000558">
    <property type="entry name" value="Histone_H2B"/>
</dbReference>
<evidence type="ECO:0000256" key="3">
    <source>
        <dbReference type="SAM" id="MobiDB-lite"/>
    </source>
</evidence>
<dbReference type="GO" id="GO:0005634">
    <property type="term" value="C:nucleus"/>
    <property type="evidence" value="ECO:0007669"/>
    <property type="project" value="UniProtKB-ARBA"/>
</dbReference>
<proteinExistence type="inferred from homology"/>
<name>A0AAV3NLW8_LITER</name>
<dbReference type="PRINTS" id="PR00621">
    <property type="entry name" value="HISTONEH2B"/>
</dbReference>
<dbReference type="AlphaFoldDB" id="A0AAV3NLW8"/>
<dbReference type="Pfam" id="PF00125">
    <property type="entry name" value="Histone"/>
    <property type="match status" value="1"/>
</dbReference>
<dbReference type="GO" id="GO:0000786">
    <property type="term" value="C:nucleosome"/>
    <property type="evidence" value="ECO:0007669"/>
    <property type="project" value="InterPro"/>
</dbReference>
<sequence>MAPKKRSRRKVTSVVKTKKIIEETVEVLVSPGITNQGVDLKNQHAEILSSSTTQDETLEIFPPSNNKKRKKTIVVEEKDLQQQQHEEGTRVDEDETQPASEPTPRLDEKRRKLQGDMPKNMKTTSKGVDGEGRKKKRRKRGRIGGEGGGEGYKRYVYLVMKQVHPDMGISSKAMTILNNYMIDMFERIAFEAMNLSKYSKRVTLSSREIMGAVKLVLPGELGKHAIVEGTKAVTNYFNYVGSGNLKSRA</sequence>
<protein>
    <submittedName>
        <fullName evidence="5">Chromatin/chromatin-binding, or -regulatory protein</fullName>
    </submittedName>
</protein>
<dbReference type="FunFam" id="1.10.20.10:FF:000043">
    <property type="entry name" value="Histone H2B"/>
    <property type="match status" value="1"/>
</dbReference>
<comment type="similarity">
    <text evidence="2">Belongs to the histone H2B family.</text>
</comment>
<dbReference type="Proteomes" id="UP001454036">
    <property type="component" value="Unassembled WGS sequence"/>
</dbReference>
<dbReference type="SMART" id="SM00427">
    <property type="entry name" value="H2B"/>
    <property type="match status" value="1"/>
</dbReference>
<dbReference type="GO" id="GO:0003677">
    <property type="term" value="F:DNA binding"/>
    <property type="evidence" value="ECO:0007669"/>
    <property type="project" value="InterPro"/>
</dbReference>
<evidence type="ECO:0000256" key="1">
    <source>
        <dbReference type="ARBA" id="ARBA00002001"/>
    </source>
</evidence>
<dbReference type="Gene3D" id="1.10.20.10">
    <property type="entry name" value="Histone, subunit A"/>
    <property type="match status" value="1"/>
</dbReference>
<gene>
    <name evidence="5" type="ORF">LIER_00452</name>
</gene>
<feature type="region of interest" description="Disordered" evidence="3">
    <location>
        <begin position="48"/>
        <end position="147"/>
    </location>
</feature>
<comment type="caution">
    <text evidence="5">The sequence shown here is derived from an EMBL/GenBank/DDBJ whole genome shotgun (WGS) entry which is preliminary data.</text>
</comment>
<organism evidence="5 6">
    <name type="scientific">Lithospermum erythrorhizon</name>
    <name type="common">Purple gromwell</name>
    <name type="synonym">Lithospermum officinale var. erythrorhizon</name>
    <dbReference type="NCBI Taxonomy" id="34254"/>
    <lineage>
        <taxon>Eukaryota</taxon>
        <taxon>Viridiplantae</taxon>
        <taxon>Streptophyta</taxon>
        <taxon>Embryophyta</taxon>
        <taxon>Tracheophyta</taxon>
        <taxon>Spermatophyta</taxon>
        <taxon>Magnoliopsida</taxon>
        <taxon>eudicotyledons</taxon>
        <taxon>Gunneridae</taxon>
        <taxon>Pentapetalae</taxon>
        <taxon>asterids</taxon>
        <taxon>lamiids</taxon>
        <taxon>Boraginales</taxon>
        <taxon>Boraginaceae</taxon>
        <taxon>Boraginoideae</taxon>
        <taxon>Lithospermeae</taxon>
        <taxon>Lithospermum</taxon>
    </lineage>
</organism>
<feature type="compositionally biased region" description="Basic residues" evidence="3">
    <location>
        <begin position="133"/>
        <end position="142"/>
    </location>
</feature>
<feature type="domain" description="Core Histone H2A/H2B/H3" evidence="4">
    <location>
        <begin position="148"/>
        <end position="215"/>
    </location>
</feature>
<feature type="compositionally biased region" description="Basic and acidic residues" evidence="3">
    <location>
        <begin position="73"/>
        <end position="91"/>
    </location>
</feature>
<dbReference type="CDD" id="cd22910">
    <property type="entry name" value="HFD_H2B"/>
    <property type="match status" value="1"/>
</dbReference>
<reference evidence="5 6" key="1">
    <citation type="submission" date="2024-01" db="EMBL/GenBank/DDBJ databases">
        <title>The complete chloroplast genome sequence of Lithospermum erythrorhizon: insights into the phylogenetic relationship among Boraginaceae species and the maternal lineages of purple gromwells.</title>
        <authorList>
            <person name="Okada T."/>
            <person name="Watanabe K."/>
        </authorList>
    </citation>
    <scope>NUCLEOTIDE SEQUENCE [LARGE SCALE GENOMIC DNA]</scope>
</reference>
<evidence type="ECO:0000313" key="6">
    <source>
        <dbReference type="Proteomes" id="UP001454036"/>
    </source>
</evidence>
<dbReference type="EMBL" id="BAABME010000035">
    <property type="protein sequence ID" value="GAA0138768.1"/>
    <property type="molecule type" value="Genomic_DNA"/>
</dbReference>
<dbReference type="SUPFAM" id="SSF47113">
    <property type="entry name" value="Histone-fold"/>
    <property type="match status" value="1"/>
</dbReference>
<accession>A0AAV3NLW8</accession>
<dbReference type="GO" id="GO:0046982">
    <property type="term" value="F:protein heterodimerization activity"/>
    <property type="evidence" value="ECO:0007669"/>
    <property type="project" value="InterPro"/>
</dbReference>